<dbReference type="RefSeq" id="WP_048040469.1">
    <property type="nucleotide sequence ID" value="NZ_JJQD01000208.1"/>
</dbReference>
<keyword evidence="2 8" id="KW-0489">Methyltransferase</keyword>
<dbReference type="EC" id="2.1.1.113" evidence="8"/>
<dbReference type="GO" id="GO:0015667">
    <property type="term" value="F:site-specific DNA-methyltransferase (cytosine-N4-specific) activity"/>
    <property type="evidence" value="ECO:0007669"/>
    <property type="project" value="UniProtKB-EC"/>
</dbReference>
<reference evidence="10 11" key="1">
    <citation type="journal article" date="2015" name="ISME J.">
        <title>Genomic and phenotypic differentiation among Methanosarcina mazei populations from Columbia River sediment.</title>
        <authorList>
            <person name="Youngblut N.D."/>
            <person name="Wirth J.S."/>
            <person name="Henriksen J.R."/>
            <person name="Smith M."/>
            <person name="Simon H."/>
            <person name="Metcalf W.W."/>
            <person name="Whitaker R.J."/>
        </authorList>
    </citation>
    <scope>NUCLEOTIDE SEQUENCE [LARGE SCALE GENOMIC DNA]</scope>
    <source>
        <strain evidence="10 11">1.F.A.2.8</strain>
    </source>
</reference>
<dbReference type="GO" id="GO:0009307">
    <property type="term" value="P:DNA restriction-modification system"/>
    <property type="evidence" value="ECO:0007669"/>
    <property type="project" value="UniProtKB-KW"/>
</dbReference>
<evidence type="ECO:0000256" key="8">
    <source>
        <dbReference type="RuleBase" id="RU362026"/>
    </source>
</evidence>
<evidence type="ECO:0000313" key="11">
    <source>
        <dbReference type="Proteomes" id="UP000034227"/>
    </source>
</evidence>
<proteinExistence type="inferred from homology"/>
<keyword evidence="6" id="KW-0238">DNA-binding</keyword>
<evidence type="ECO:0000256" key="5">
    <source>
        <dbReference type="ARBA" id="ARBA00022747"/>
    </source>
</evidence>
<dbReference type="GO" id="GO:0008170">
    <property type="term" value="F:N-methyltransferase activity"/>
    <property type="evidence" value="ECO:0007669"/>
    <property type="project" value="InterPro"/>
</dbReference>
<dbReference type="PATRIC" id="fig|2209.49.peg.3561"/>
<dbReference type="InterPro" id="IPR029063">
    <property type="entry name" value="SAM-dependent_MTases_sf"/>
</dbReference>
<dbReference type="AlphaFoldDB" id="A0A0F8M3N5"/>
<name>A0A0F8M3N5_METMZ</name>
<dbReference type="GO" id="GO:0003677">
    <property type="term" value="F:DNA binding"/>
    <property type="evidence" value="ECO:0007669"/>
    <property type="project" value="UniProtKB-KW"/>
</dbReference>
<comment type="catalytic activity">
    <reaction evidence="7 8">
        <text>a 2'-deoxycytidine in DNA + S-adenosyl-L-methionine = an N(4)-methyl-2'-deoxycytidine in DNA + S-adenosyl-L-homocysteine + H(+)</text>
        <dbReference type="Rhea" id="RHEA:16857"/>
        <dbReference type="Rhea" id="RHEA-COMP:11369"/>
        <dbReference type="Rhea" id="RHEA-COMP:13674"/>
        <dbReference type="ChEBI" id="CHEBI:15378"/>
        <dbReference type="ChEBI" id="CHEBI:57856"/>
        <dbReference type="ChEBI" id="CHEBI:59789"/>
        <dbReference type="ChEBI" id="CHEBI:85452"/>
        <dbReference type="ChEBI" id="CHEBI:137933"/>
        <dbReference type="EC" id="2.1.1.113"/>
    </reaction>
</comment>
<dbReference type="EMBL" id="JJQD01000208">
    <property type="protein sequence ID" value="KKH23110.1"/>
    <property type="molecule type" value="Genomic_DNA"/>
</dbReference>
<dbReference type="InterPro" id="IPR002941">
    <property type="entry name" value="DNA_methylase_N4/N6"/>
</dbReference>
<evidence type="ECO:0000256" key="1">
    <source>
        <dbReference type="ARBA" id="ARBA00010203"/>
    </source>
</evidence>
<dbReference type="Gene3D" id="3.40.50.150">
    <property type="entry name" value="Vaccinia Virus protein VP39"/>
    <property type="match status" value="1"/>
</dbReference>
<comment type="caution">
    <text evidence="10">The sequence shown here is derived from an EMBL/GenBank/DDBJ whole genome shotgun (WGS) entry which is preliminary data.</text>
</comment>
<evidence type="ECO:0000259" key="9">
    <source>
        <dbReference type="Pfam" id="PF01555"/>
    </source>
</evidence>
<dbReference type="GO" id="GO:0032259">
    <property type="term" value="P:methylation"/>
    <property type="evidence" value="ECO:0007669"/>
    <property type="project" value="UniProtKB-KW"/>
</dbReference>
<keyword evidence="4 8" id="KW-0949">S-adenosyl-L-methionine</keyword>
<dbReference type="Pfam" id="PF01555">
    <property type="entry name" value="N6_N4_Mtase"/>
    <property type="match status" value="1"/>
</dbReference>
<dbReference type="PRINTS" id="PR00508">
    <property type="entry name" value="S21N4MTFRASE"/>
</dbReference>
<dbReference type="PROSITE" id="PS00093">
    <property type="entry name" value="N4_MTASE"/>
    <property type="match status" value="1"/>
</dbReference>
<evidence type="ECO:0000256" key="6">
    <source>
        <dbReference type="ARBA" id="ARBA00023125"/>
    </source>
</evidence>
<evidence type="ECO:0000256" key="7">
    <source>
        <dbReference type="ARBA" id="ARBA00049120"/>
    </source>
</evidence>
<organism evidence="10 11">
    <name type="scientific">Methanosarcina mazei</name>
    <name type="common">Methanosarcina frisia</name>
    <dbReference type="NCBI Taxonomy" id="2209"/>
    <lineage>
        <taxon>Archaea</taxon>
        <taxon>Methanobacteriati</taxon>
        <taxon>Methanobacteriota</taxon>
        <taxon>Stenosarchaea group</taxon>
        <taxon>Methanomicrobia</taxon>
        <taxon>Methanosarcinales</taxon>
        <taxon>Methanosarcinaceae</taxon>
        <taxon>Methanosarcina</taxon>
    </lineage>
</organism>
<evidence type="ECO:0000256" key="2">
    <source>
        <dbReference type="ARBA" id="ARBA00022603"/>
    </source>
</evidence>
<feature type="domain" description="DNA methylase N-4/N-6" evidence="9">
    <location>
        <begin position="72"/>
        <end position="286"/>
    </location>
</feature>
<keyword evidence="3 10" id="KW-0808">Transferase</keyword>
<keyword evidence="5 8" id="KW-0680">Restriction system</keyword>
<evidence type="ECO:0000313" key="10">
    <source>
        <dbReference type="EMBL" id="KKH23110.1"/>
    </source>
</evidence>
<sequence>MSEKIRTKTSSFGISGRYSHDSTEFYSKELYSHINLPDKKIKYIENQISDNNINRIFCESSEKMEDLPDCSVHLMVTSPPYNVGKDYDDDLSLKEYITLLYNVFKETYRVLVPGGRAAINIANVGRKPYIPLNSEIARMMHDIGYIMRGEVIWEKGASAGGSCAWGSWQSASNPVLRDTHEYIMVFCKDSFKRENPFGRKNTISRDEFLEFTKSVWTFNTESAKKVKHPAPFPVELPRRVIQLYTFEGEVVLDPFMGVGTTAIASLVSNRRFVGYDISQEYCNLAELRINEFISQRKIDSF</sequence>
<dbReference type="InterPro" id="IPR001091">
    <property type="entry name" value="RM_Methyltransferase"/>
</dbReference>
<dbReference type="SUPFAM" id="SSF53335">
    <property type="entry name" value="S-adenosyl-L-methionine-dependent methyltransferases"/>
    <property type="match status" value="1"/>
</dbReference>
<accession>A0A0F8M3N5</accession>
<evidence type="ECO:0000256" key="3">
    <source>
        <dbReference type="ARBA" id="ARBA00022679"/>
    </source>
</evidence>
<dbReference type="InterPro" id="IPR017985">
    <property type="entry name" value="MeTrfase_CN4_CS"/>
</dbReference>
<dbReference type="Proteomes" id="UP000034227">
    <property type="component" value="Unassembled WGS sequence"/>
</dbReference>
<gene>
    <name evidence="10" type="ORF">DU58_16635</name>
</gene>
<protein>
    <recommendedName>
        <fullName evidence="8">Type II methyltransferase</fullName>
        <ecNumber evidence="8">2.1.1.113</ecNumber>
    </recommendedName>
    <alternativeName>
        <fullName evidence="8">N-4 cytosine-specific methyltransferase</fullName>
    </alternativeName>
</protein>
<comment type="similarity">
    <text evidence="1">Belongs to the N(4)/N(6)-methyltransferase family. N(4) subfamily.</text>
</comment>
<evidence type="ECO:0000256" key="4">
    <source>
        <dbReference type="ARBA" id="ARBA00022691"/>
    </source>
</evidence>